<dbReference type="Gene3D" id="3.30.160.100">
    <property type="entry name" value="Ribosome hibernation promotion factor-like"/>
    <property type="match status" value="1"/>
</dbReference>
<proteinExistence type="predicted"/>
<evidence type="ECO:0000313" key="1">
    <source>
        <dbReference type="EMBL" id="MBF2735853.1"/>
    </source>
</evidence>
<dbReference type="Pfam" id="PF02482">
    <property type="entry name" value="Ribosomal_S30AE"/>
    <property type="match status" value="1"/>
</dbReference>
<dbReference type="InterPro" id="IPR036567">
    <property type="entry name" value="RHF-like"/>
</dbReference>
<reference evidence="1" key="1">
    <citation type="submission" date="2020-10" db="EMBL/GenBank/DDBJ databases">
        <title>An improved Amphimedon queenslandica hologenome assembly reveals how three proteobacterial symbionts can extend the metabolic phenotypic of their marine sponge host.</title>
        <authorList>
            <person name="Degnan B."/>
            <person name="Degnan S."/>
            <person name="Xiang X."/>
        </authorList>
    </citation>
    <scope>NUCLEOTIDE SEQUENCE</scope>
    <source>
        <strain evidence="1">AqS2</strain>
    </source>
</reference>
<protein>
    <submittedName>
        <fullName evidence="1">Ribosome-associated translation inhibitor RaiA</fullName>
    </submittedName>
</protein>
<accession>A0A930UE23</accession>
<name>A0A930UE23_9GAMM</name>
<evidence type="ECO:0000313" key="2">
    <source>
        <dbReference type="Proteomes" id="UP000604381"/>
    </source>
</evidence>
<dbReference type="Proteomes" id="UP000604381">
    <property type="component" value="Unassembled WGS sequence"/>
</dbReference>
<organism evidence="1 2">
    <name type="scientific">Candidatus Amphirhobacter heronislandensis</name>
    <dbReference type="NCBI Taxonomy" id="1732024"/>
    <lineage>
        <taxon>Bacteria</taxon>
        <taxon>Pseudomonadati</taxon>
        <taxon>Pseudomonadota</taxon>
        <taxon>Gammaproteobacteria</taxon>
        <taxon>Candidatus Tethybacterales</taxon>
        <taxon>Candidatus Tethybacteraceae</taxon>
        <taxon>Candidatus Amphirhobacter</taxon>
    </lineage>
</organism>
<dbReference type="InterPro" id="IPR003489">
    <property type="entry name" value="RHF/RaiA"/>
</dbReference>
<dbReference type="SUPFAM" id="SSF69754">
    <property type="entry name" value="Ribosome binding protein Y (YfiA homologue)"/>
    <property type="match status" value="1"/>
</dbReference>
<sequence length="98" mass="10973">MQIVVSGRHMSVTPALRERAAARARKACDHLAEPPPRCAVLLSTESRRHYAEFSCHYGGRDFVAKAASQRDMYRAIDAAAGKLRRQLETFRGMKASVR</sequence>
<dbReference type="EMBL" id="JADHEI010000053">
    <property type="protein sequence ID" value="MBF2735853.1"/>
    <property type="molecule type" value="Genomic_DNA"/>
</dbReference>
<dbReference type="NCBIfam" id="TIGR00741">
    <property type="entry name" value="yfiA"/>
    <property type="match status" value="1"/>
</dbReference>
<comment type="caution">
    <text evidence="1">The sequence shown here is derived from an EMBL/GenBank/DDBJ whole genome shotgun (WGS) entry which is preliminary data.</text>
</comment>
<keyword evidence="2" id="KW-1185">Reference proteome</keyword>
<dbReference type="AlphaFoldDB" id="A0A930UE23"/>
<gene>
    <name evidence="1" type="primary">raiA</name>
    <name evidence="1" type="ORF">ISN26_07280</name>
</gene>